<dbReference type="EMBL" id="HACG01013052">
    <property type="protein sequence ID" value="CEK59917.1"/>
    <property type="molecule type" value="Transcribed_RNA"/>
</dbReference>
<evidence type="ECO:0000313" key="1">
    <source>
        <dbReference type="EMBL" id="CEK59917.1"/>
    </source>
</evidence>
<accession>A0A0B6YV13</accession>
<proteinExistence type="predicted"/>
<sequence length="69" mass="7804">SGSDLCLPRKQILAGEIKSEVANIAVWDNLTLGRLKTVRSYGHEVYKCFGWCCHAPDRVSKFVVDDEMF</sequence>
<reference evidence="1" key="1">
    <citation type="submission" date="2014-12" db="EMBL/GenBank/DDBJ databases">
        <title>Insight into the proteome of Arion vulgaris.</title>
        <authorList>
            <person name="Aradska J."/>
            <person name="Bulat T."/>
            <person name="Smidak R."/>
            <person name="Sarate P."/>
            <person name="Gangsoo J."/>
            <person name="Sialana F."/>
            <person name="Bilban M."/>
            <person name="Lubec G."/>
        </authorList>
    </citation>
    <scope>NUCLEOTIDE SEQUENCE</scope>
    <source>
        <tissue evidence="1">Skin</tissue>
    </source>
</reference>
<name>A0A0B6YV13_9EUPU</name>
<gene>
    <name evidence="1" type="primary">ORF37848</name>
</gene>
<organism evidence="1">
    <name type="scientific">Arion vulgaris</name>
    <dbReference type="NCBI Taxonomy" id="1028688"/>
    <lineage>
        <taxon>Eukaryota</taxon>
        <taxon>Metazoa</taxon>
        <taxon>Spiralia</taxon>
        <taxon>Lophotrochozoa</taxon>
        <taxon>Mollusca</taxon>
        <taxon>Gastropoda</taxon>
        <taxon>Heterobranchia</taxon>
        <taxon>Euthyneura</taxon>
        <taxon>Panpulmonata</taxon>
        <taxon>Eupulmonata</taxon>
        <taxon>Stylommatophora</taxon>
        <taxon>Helicina</taxon>
        <taxon>Arionoidea</taxon>
        <taxon>Arionidae</taxon>
        <taxon>Arion</taxon>
    </lineage>
</organism>
<protein>
    <submittedName>
        <fullName evidence="1">Uncharacterized protein</fullName>
    </submittedName>
</protein>
<feature type="non-terminal residue" evidence="1">
    <location>
        <position position="1"/>
    </location>
</feature>
<dbReference type="AlphaFoldDB" id="A0A0B6YV13"/>